<gene>
    <name evidence="5" type="ORF">QYM36_009969</name>
</gene>
<dbReference type="GO" id="GO:0006597">
    <property type="term" value="P:spermine biosynthetic process"/>
    <property type="evidence" value="ECO:0007669"/>
    <property type="project" value="InterPro"/>
</dbReference>
<dbReference type="PROSITE" id="PS01330">
    <property type="entry name" value="PABS_1"/>
    <property type="match status" value="1"/>
</dbReference>
<proteinExistence type="inferred from homology"/>
<dbReference type="InterPro" id="IPR037163">
    <property type="entry name" value="Spermidine_synt_N_sf"/>
</dbReference>
<dbReference type="InterPro" id="IPR035246">
    <property type="entry name" value="Spermidine_synt_N"/>
</dbReference>
<dbReference type="PANTHER" id="PTHR46315">
    <property type="entry name" value="SPERMINE SYNTHASE"/>
    <property type="match status" value="1"/>
</dbReference>
<dbReference type="Gene3D" id="3.40.50.150">
    <property type="entry name" value="Vaccinia Virus protein VP39"/>
    <property type="match status" value="1"/>
</dbReference>
<keyword evidence="2 3" id="KW-0808">Transferase</keyword>
<dbReference type="Pfam" id="PF17284">
    <property type="entry name" value="Spermine_synt_N"/>
    <property type="match status" value="1"/>
</dbReference>
<dbReference type="AlphaFoldDB" id="A0AA88HW81"/>
<dbReference type="InterPro" id="IPR015576">
    <property type="entry name" value="Spermine_synthase_animal"/>
</dbReference>
<dbReference type="InterPro" id="IPR030373">
    <property type="entry name" value="PABS_CS"/>
</dbReference>
<dbReference type="GO" id="GO:0016768">
    <property type="term" value="F:spermine synthase activity"/>
    <property type="evidence" value="ECO:0007669"/>
    <property type="project" value="InterPro"/>
</dbReference>
<reference evidence="5" key="1">
    <citation type="submission" date="2023-07" db="EMBL/GenBank/DDBJ databases">
        <title>Chromosome-level genome assembly of Artemia franciscana.</title>
        <authorList>
            <person name="Jo E."/>
        </authorList>
    </citation>
    <scope>NUCLEOTIDE SEQUENCE</scope>
    <source>
        <tissue evidence="5">Whole body</tissue>
    </source>
</reference>
<keyword evidence="6" id="KW-1185">Reference proteome</keyword>
<evidence type="ECO:0000256" key="3">
    <source>
        <dbReference type="PROSITE-ProRule" id="PRU00354"/>
    </source>
</evidence>
<dbReference type="EMBL" id="JAVRJZ010000012">
    <property type="protein sequence ID" value="KAK2715164.1"/>
    <property type="molecule type" value="Genomic_DNA"/>
</dbReference>
<accession>A0AA88HW81</accession>
<dbReference type="FunFam" id="3.40.50.150:FF:000197">
    <property type="entry name" value="spermine synthase isoform X2"/>
    <property type="match status" value="1"/>
</dbReference>
<dbReference type="CDD" id="cd02440">
    <property type="entry name" value="AdoMet_MTases"/>
    <property type="match status" value="1"/>
</dbReference>
<dbReference type="Gene3D" id="2.30.140.10">
    <property type="entry name" value="Spermidine synthase, tetramerisation domain"/>
    <property type="match status" value="1"/>
</dbReference>
<organism evidence="5 6">
    <name type="scientific">Artemia franciscana</name>
    <name type="common">Brine shrimp</name>
    <name type="synonym">Artemia sanfranciscana</name>
    <dbReference type="NCBI Taxonomy" id="6661"/>
    <lineage>
        <taxon>Eukaryota</taxon>
        <taxon>Metazoa</taxon>
        <taxon>Ecdysozoa</taxon>
        <taxon>Arthropoda</taxon>
        <taxon>Crustacea</taxon>
        <taxon>Branchiopoda</taxon>
        <taxon>Anostraca</taxon>
        <taxon>Artemiidae</taxon>
        <taxon>Artemia</taxon>
    </lineage>
</organism>
<dbReference type="Proteomes" id="UP001187531">
    <property type="component" value="Unassembled WGS sequence"/>
</dbReference>
<evidence type="ECO:0000256" key="1">
    <source>
        <dbReference type="ARBA" id="ARBA00007867"/>
    </source>
</evidence>
<dbReference type="InterPro" id="IPR030374">
    <property type="entry name" value="PABS"/>
</dbReference>
<dbReference type="SUPFAM" id="SSF53335">
    <property type="entry name" value="S-adenosyl-L-methionine-dependent methyltransferases"/>
    <property type="match status" value="1"/>
</dbReference>
<dbReference type="Pfam" id="PF01564">
    <property type="entry name" value="Spermine_synth"/>
    <property type="match status" value="1"/>
</dbReference>
<keyword evidence="3" id="KW-0620">Polyamine biosynthesis</keyword>
<evidence type="ECO:0000256" key="2">
    <source>
        <dbReference type="ARBA" id="ARBA00022679"/>
    </source>
</evidence>
<sequence>MTWPQSSTSIHTYLWEFLVPENGSFDFGTACDQTKERFSKCLRCSVKPLGEEIICDTFSRRSFIGEPQAVISLRWQKPSIVTLNLEVPVQPHSESFFNLDTARVIETELRKSFNATRSKVLPPLKRGGPVDPYRYLNASDDRLLEYDVEEVLADVQSPFQKVEILKTKNFGNLLVLDGLQNLAESDIVYTETLMHRGTIDYMNKDVLILGGGDGALLWELLKEKPSFVTMVDIDDVVMQLCKKHMRSACGTALDTYDGPNYKIIVDDCMKILKSYIDDKKEFDYVFGDLTDIPVSDAPIGQIWDFMKSVLALSLQVLKKDGKFLMHGNGVSSEPALQMFEAQLAKLQVSFSRSNAFVPSFMEDWVFYQIWKTNSEVHQNGLPE</sequence>
<dbReference type="InterPro" id="IPR029063">
    <property type="entry name" value="SAM-dependent_MTases_sf"/>
</dbReference>
<evidence type="ECO:0000259" key="4">
    <source>
        <dbReference type="PROSITE" id="PS51006"/>
    </source>
</evidence>
<evidence type="ECO:0000313" key="6">
    <source>
        <dbReference type="Proteomes" id="UP001187531"/>
    </source>
</evidence>
<dbReference type="PANTHER" id="PTHR46315:SF1">
    <property type="entry name" value="SPERMINE SYNTHASE"/>
    <property type="match status" value="1"/>
</dbReference>
<feature type="domain" description="PABS" evidence="4">
    <location>
        <begin position="134"/>
        <end position="371"/>
    </location>
</feature>
<name>A0AA88HW81_ARTSF</name>
<protein>
    <recommendedName>
        <fullName evidence="4">PABS domain-containing protein</fullName>
    </recommendedName>
</protein>
<dbReference type="PROSITE" id="PS51006">
    <property type="entry name" value="PABS_2"/>
    <property type="match status" value="1"/>
</dbReference>
<evidence type="ECO:0000313" key="5">
    <source>
        <dbReference type="EMBL" id="KAK2715164.1"/>
    </source>
</evidence>
<comment type="caution">
    <text evidence="5">The sequence shown here is derived from an EMBL/GenBank/DDBJ whole genome shotgun (WGS) entry which is preliminary data.</text>
</comment>
<feature type="active site" description="Proton acceptor" evidence="3">
    <location>
        <position position="288"/>
    </location>
</feature>
<dbReference type="HAMAP" id="MF_00198">
    <property type="entry name" value="Spermidine_synth"/>
    <property type="match status" value="1"/>
</dbReference>
<comment type="similarity">
    <text evidence="1">Belongs to the spermidine/spermine synthase family.</text>
</comment>
<dbReference type="InterPro" id="IPR001045">
    <property type="entry name" value="Spermi_synthase"/>
</dbReference>